<comment type="caution">
    <text evidence="2">The sequence shown here is derived from an EMBL/GenBank/DDBJ whole genome shotgun (WGS) entry which is preliminary data.</text>
</comment>
<dbReference type="RefSeq" id="WP_380119396.1">
    <property type="nucleotide sequence ID" value="NZ_JBHSIU010000040.1"/>
</dbReference>
<dbReference type="EMBL" id="JBHSIU010000040">
    <property type="protein sequence ID" value="MFC5001858.1"/>
    <property type="molecule type" value="Genomic_DNA"/>
</dbReference>
<proteinExistence type="predicted"/>
<dbReference type="Pfam" id="PF19631">
    <property type="entry name" value="Trypco2"/>
    <property type="match status" value="1"/>
</dbReference>
<gene>
    <name evidence="2" type="ORF">ACFPIJ_28980</name>
</gene>
<feature type="domain" description="Trypsin-co-occurring" evidence="1">
    <location>
        <begin position="11"/>
        <end position="48"/>
    </location>
</feature>
<organism evidence="2 3">
    <name type="scientific">Dactylosporangium cerinum</name>
    <dbReference type="NCBI Taxonomy" id="1434730"/>
    <lineage>
        <taxon>Bacteria</taxon>
        <taxon>Bacillati</taxon>
        <taxon>Actinomycetota</taxon>
        <taxon>Actinomycetes</taxon>
        <taxon>Micromonosporales</taxon>
        <taxon>Micromonosporaceae</taxon>
        <taxon>Dactylosporangium</taxon>
    </lineage>
</organism>
<evidence type="ECO:0000313" key="2">
    <source>
        <dbReference type="EMBL" id="MFC5001858.1"/>
    </source>
</evidence>
<evidence type="ECO:0000259" key="1">
    <source>
        <dbReference type="Pfam" id="PF19631"/>
    </source>
</evidence>
<keyword evidence="3" id="KW-1185">Reference proteome</keyword>
<reference evidence="3" key="1">
    <citation type="journal article" date="2019" name="Int. J. Syst. Evol. Microbiol.">
        <title>The Global Catalogue of Microorganisms (GCM) 10K type strain sequencing project: providing services to taxonomists for standard genome sequencing and annotation.</title>
        <authorList>
            <consortium name="The Broad Institute Genomics Platform"/>
            <consortium name="The Broad Institute Genome Sequencing Center for Infectious Disease"/>
            <person name="Wu L."/>
            <person name="Ma J."/>
        </authorList>
    </citation>
    <scope>NUCLEOTIDE SEQUENCE [LARGE SCALE GENOMIC DNA]</scope>
    <source>
        <strain evidence="3">CGMCC 4.7152</strain>
    </source>
</reference>
<protein>
    <submittedName>
        <fullName evidence="2">Trypco2 family protein</fullName>
    </submittedName>
</protein>
<dbReference type="Proteomes" id="UP001595912">
    <property type="component" value="Unassembled WGS sequence"/>
</dbReference>
<sequence length="72" mass="7429">MTVDGDVEGLGLAEAIGVLRDELLRARAAGAGSGIQLPVESMTVELTVLFGGPVDRDGRPVRIPQSGDELKG</sequence>
<evidence type="ECO:0000313" key="3">
    <source>
        <dbReference type="Proteomes" id="UP001595912"/>
    </source>
</evidence>
<dbReference type="InterPro" id="IPR045608">
    <property type="entry name" value="Trypco2"/>
</dbReference>
<accession>A0ABV9VZX8</accession>
<name>A0ABV9VZX8_9ACTN</name>